<dbReference type="GeneID" id="81401645"/>
<evidence type="ECO:0000256" key="3">
    <source>
        <dbReference type="SAM" id="MobiDB-lite"/>
    </source>
</evidence>
<comment type="caution">
    <text evidence="5">The sequence shown here is derived from an EMBL/GenBank/DDBJ whole genome shotgun (WGS) entry which is preliminary data.</text>
</comment>
<dbReference type="InterPro" id="IPR012677">
    <property type="entry name" value="Nucleotide-bd_a/b_plait_sf"/>
</dbReference>
<accession>A0A9W9HAA6</accession>
<dbReference type="AlphaFoldDB" id="A0A9W9HAA6"/>
<gene>
    <name evidence="5" type="ORF">N7515_001731</name>
</gene>
<dbReference type="Pfam" id="PF00076">
    <property type="entry name" value="RRM_1"/>
    <property type="match status" value="2"/>
</dbReference>
<dbReference type="CDD" id="cd00590">
    <property type="entry name" value="RRM_SF"/>
    <property type="match status" value="1"/>
</dbReference>
<dbReference type="GO" id="GO:0003723">
    <property type="term" value="F:RNA binding"/>
    <property type="evidence" value="ECO:0007669"/>
    <property type="project" value="UniProtKB-UniRule"/>
</dbReference>
<dbReference type="EMBL" id="JAPQKL010000002">
    <property type="protein sequence ID" value="KAJ5142944.1"/>
    <property type="molecule type" value="Genomic_DNA"/>
</dbReference>
<evidence type="ECO:0000259" key="4">
    <source>
        <dbReference type="PROSITE" id="PS50102"/>
    </source>
</evidence>
<dbReference type="SMART" id="SM00360">
    <property type="entry name" value="RRM"/>
    <property type="match status" value="2"/>
</dbReference>
<evidence type="ECO:0000256" key="2">
    <source>
        <dbReference type="PROSITE-ProRule" id="PRU00176"/>
    </source>
</evidence>
<reference evidence="5" key="2">
    <citation type="journal article" date="2023" name="IMA Fungus">
        <title>Comparative genomic study of the Penicillium genus elucidates a diverse pangenome and 15 lateral gene transfer events.</title>
        <authorList>
            <person name="Petersen C."/>
            <person name="Sorensen T."/>
            <person name="Nielsen M.R."/>
            <person name="Sondergaard T.E."/>
            <person name="Sorensen J.L."/>
            <person name="Fitzpatrick D.A."/>
            <person name="Frisvad J.C."/>
            <person name="Nielsen K.L."/>
        </authorList>
    </citation>
    <scope>NUCLEOTIDE SEQUENCE</scope>
    <source>
        <strain evidence="5">IBT 22155</strain>
    </source>
</reference>
<keyword evidence="1 2" id="KW-0694">RNA-binding</keyword>
<evidence type="ECO:0000313" key="6">
    <source>
        <dbReference type="Proteomes" id="UP001149079"/>
    </source>
</evidence>
<reference evidence="5" key="1">
    <citation type="submission" date="2022-11" db="EMBL/GenBank/DDBJ databases">
        <authorList>
            <person name="Petersen C."/>
        </authorList>
    </citation>
    <scope>NUCLEOTIDE SEQUENCE</scope>
    <source>
        <strain evidence="5">IBT 22155</strain>
    </source>
</reference>
<feature type="domain" description="RRM" evidence="4">
    <location>
        <begin position="13"/>
        <end position="92"/>
    </location>
</feature>
<sequence length="285" mass="31983">MSQDQPDALREGRRIYLGNLPYKASPYDIGDLLTGQGFDKIANIHLSVDPVSARNPGYCFVDFLDKESADRALSTFSATINGRPVKIGPCEPKKQRLIEREDKYAFKRWGDWNSQTRSGNNTGGQHDGQGIEQGPTGALTHFNNMVENHKGRRLYVGGLDKMVDQAEHNREVADLLAGFNPIAIGKRITPDEYTRSFPGKHHYCFVDFESKADMDAAIKTLNGRVHRGGRLKVVPARPIPKALKDRHLGLIESRFKHEGDNVSETNDMAGPKRALESSNWRRRDD</sequence>
<feature type="domain" description="RRM" evidence="4">
    <location>
        <begin position="152"/>
        <end position="238"/>
    </location>
</feature>
<organism evidence="5 6">
    <name type="scientific">Penicillium bovifimosum</name>
    <dbReference type="NCBI Taxonomy" id="126998"/>
    <lineage>
        <taxon>Eukaryota</taxon>
        <taxon>Fungi</taxon>
        <taxon>Dikarya</taxon>
        <taxon>Ascomycota</taxon>
        <taxon>Pezizomycotina</taxon>
        <taxon>Eurotiomycetes</taxon>
        <taxon>Eurotiomycetidae</taxon>
        <taxon>Eurotiales</taxon>
        <taxon>Aspergillaceae</taxon>
        <taxon>Penicillium</taxon>
    </lineage>
</organism>
<dbReference type="Gene3D" id="3.30.70.330">
    <property type="match status" value="2"/>
</dbReference>
<proteinExistence type="predicted"/>
<dbReference type="InterPro" id="IPR035979">
    <property type="entry name" value="RBD_domain_sf"/>
</dbReference>
<dbReference type="PROSITE" id="PS50102">
    <property type="entry name" value="RRM"/>
    <property type="match status" value="2"/>
</dbReference>
<feature type="region of interest" description="Disordered" evidence="3">
    <location>
        <begin position="260"/>
        <end position="285"/>
    </location>
</feature>
<dbReference type="SUPFAM" id="SSF54928">
    <property type="entry name" value="RNA-binding domain, RBD"/>
    <property type="match status" value="1"/>
</dbReference>
<evidence type="ECO:0000256" key="1">
    <source>
        <dbReference type="ARBA" id="ARBA00022884"/>
    </source>
</evidence>
<evidence type="ECO:0000313" key="5">
    <source>
        <dbReference type="EMBL" id="KAJ5142944.1"/>
    </source>
</evidence>
<keyword evidence="6" id="KW-1185">Reference proteome</keyword>
<dbReference type="Proteomes" id="UP001149079">
    <property type="component" value="Unassembled WGS sequence"/>
</dbReference>
<dbReference type="InterPro" id="IPR000504">
    <property type="entry name" value="RRM_dom"/>
</dbReference>
<name>A0A9W9HAA6_9EURO</name>
<feature type="compositionally biased region" description="Basic and acidic residues" evidence="3">
    <location>
        <begin position="273"/>
        <end position="285"/>
    </location>
</feature>
<feature type="region of interest" description="Disordered" evidence="3">
    <location>
        <begin position="111"/>
        <end position="141"/>
    </location>
</feature>
<dbReference type="PANTHER" id="PTHR21245">
    <property type="entry name" value="HETEROGENEOUS NUCLEAR RIBONUCLEOPROTEIN"/>
    <property type="match status" value="1"/>
</dbReference>
<protein>
    <submittedName>
        <fullName evidence="5">RNA recognition motif domain-containing protein</fullName>
    </submittedName>
</protein>
<dbReference type="OrthoDB" id="272703at2759"/>
<dbReference type="RefSeq" id="XP_056524588.1">
    <property type="nucleotide sequence ID" value="XM_056662475.1"/>
</dbReference>